<evidence type="ECO:0000313" key="4">
    <source>
        <dbReference type="Proteomes" id="UP001164390"/>
    </source>
</evidence>
<evidence type="ECO:0000256" key="1">
    <source>
        <dbReference type="ARBA" id="ARBA00023125"/>
    </source>
</evidence>
<dbReference type="KEGG" id="sgrg:L0C25_10590"/>
<dbReference type="EMBL" id="CP094970">
    <property type="protein sequence ID" value="UYM07488.1"/>
    <property type="molecule type" value="Genomic_DNA"/>
</dbReference>
<dbReference type="CDD" id="cd01109">
    <property type="entry name" value="HTH_YyaN"/>
    <property type="match status" value="1"/>
</dbReference>
<dbReference type="Pfam" id="PF13411">
    <property type="entry name" value="MerR_1"/>
    <property type="match status" value="1"/>
</dbReference>
<feature type="domain" description="HTH merR-type" evidence="2">
    <location>
        <begin position="39"/>
        <end position="107"/>
    </location>
</feature>
<sequence>MTSTVQELRDVLDTTPVADLPPVTELLCSSTLSESVEGPLSIAEVSELIGVSTYTLRYYERIGMVGVERDASGYRQYDRDSIGRLMFITRLRLSDMPIRDIQRYIALVEEGDRTIPERRELLESHRESIRGQLGDLQVALAVVDYKIATYGGELADTA</sequence>
<dbReference type="InterPro" id="IPR000551">
    <property type="entry name" value="MerR-type_HTH_dom"/>
</dbReference>
<dbReference type="GO" id="GO:0003700">
    <property type="term" value="F:DNA-binding transcription factor activity"/>
    <property type="evidence" value="ECO:0007669"/>
    <property type="project" value="InterPro"/>
</dbReference>
<dbReference type="GO" id="GO:0003677">
    <property type="term" value="F:DNA binding"/>
    <property type="evidence" value="ECO:0007669"/>
    <property type="project" value="UniProtKB-KW"/>
</dbReference>
<reference evidence="3" key="1">
    <citation type="submission" date="2022-01" db="EMBL/GenBank/DDBJ databases">
        <title>Nocardioidaceae gen. sp. A5X3R13.</title>
        <authorList>
            <person name="Lopez Marin M.A."/>
            <person name="Uhlik O."/>
        </authorList>
    </citation>
    <scope>NUCLEOTIDE SEQUENCE</scope>
    <source>
        <strain evidence="3">A5X3R13</strain>
    </source>
</reference>
<dbReference type="RefSeq" id="WP_271636463.1">
    <property type="nucleotide sequence ID" value="NZ_CP094970.1"/>
</dbReference>
<proteinExistence type="predicted"/>
<dbReference type="SUPFAM" id="SSF46955">
    <property type="entry name" value="Putative DNA-binding domain"/>
    <property type="match status" value="1"/>
</dbReference>
<dbReference type="InterPro" id="IPR009061">
    <property type="entry name" value="DNA-bd_dom_put_sf"/>
</dbReference>
<organism evidence="3 4">
    <name type="scientific">Solicola gregarius</name>
    <dbReference type="NCBI Taxonomy" id="2908642"/>
    <lineage>
        <taxon>Bacteria</taxon>
        <taxon>Bacillati</taxon>
        <taxon>Actinomycetota</taxon>
        <taxon>Actinomycetes</taxon>
        <taxon>Propionibacteriales</taxon>
        <taxon>Nocardioidaceae</taxon>
        <taxon>Solicola</taxon>
    </lineage>
</organism>
<accession>A0AA46TLT6</accession>
<keyword evidence="4" id="KW-1185">Reference proteome</keyword>
<dbReference type="PROSITE" id="PS50937">
    <property type="entry name" value="HTH_MERR_2"/>
    <property type="match status" value="1"/>
</dbReference>
<dbReference type="SMART" id="SM00422">
    <property type="entry name" value="HTH_MERR"/>
    <property type="match status" value="1"/>
</dbReference>
<evidence type="ECO:0000313" key="3">
    <source>
        <dbReference type="EMBL" id="UYM07488.1"/>
    </source>
</evidence>
<dbReference type="PANTHER" id="PTHR30204">
    <property type="entry name" value="REDOX-CYCLING DRUG-SENSING TRANSCRIPTIONAL ACTIVATOR SOXR"/>
    <property type="match status" value="1"/>
</dbReference>
<dbReference type="AlphaFoldDB" id="A0AA46TLT6"/>
<dbReference type="PANTHER" id="PTHR30204:SF98">
    <property type="entry name" value="HTH-TYPE TRANSCRIPTIONAL REGULATOR ADHR"/>
    <property type="match status" value="1"/>
</dbReference>
<evidence type="ECO:0000259" key="2">
    <source>
        <dbReference type="PROSITE" id="PS50937"/>
    </source>
</evidence>
<dbReference type="PROSITE" id="PS00552">
    <property type="entry name" value="HTH_MERR_1"/>
    <property type="match status" value="1"/>
</dbReference>
<gene>
    <name evidence="3" type="ORF">L0C25_10590</name>
</gene>
<dbReference type="Gene3D" id="1.10.1660.10">
    <property type="match status" value="1"/>
</dbReference>
<keyword evidence="1" id="KW-0238">DNA-binding</keyword>
<name>A0AA46TLT6_9ACTN</name>
<dbReference type="InterPro" id="IPR047057">
    <property type="entry name" value="MerR_fam"/>
</dbReference>
<protein>
    <submittedName>
        <fullName evidence="3">MerR family transcriptional regulator</fullName>
    </submittedName>
</protein>
<dbReference type="Proteomes" id="UP001164390">
    <property type="component" value="Chromosome"/>
</dbReference>